<gene>
    <name evidence="2" type="ORF">BN948_04718</name>
</gene>
<dbReference type="Gene3D" id="2.40.360.20">
    <property type="match status" value="1"/>
</dbReference>
<dbReference type="PROSITE" id="PS51257">
    <property type="entry name" value="PROKAR_LIPOPROTEIN"/>
    <property type="match status" value="1"/>
</dbReference>
<sequence precursor="true">MPTRRTTTLTLLATAAAATALLTTGCASAPPRAEKMVADPMGTVTTYHRKSSGSLGNFDGKVVWTHAPATWQGKPAIAFGAPQAGVALHDPTTFDVVAYLRPDGSPFSAFEPPMGYRWPLEVGKTWTSRHDVTNFVTGNKQTITIQWKVVSYGDVTVPAGTFKAWKLQWTDSLGEAETRWAAPAEGLATIKRHVERPASHPQGAGVLDAELLSRVRPTK</sequence>
<keyword evidence="1" id="KW-0732">Signal</keyword>
<dbReference type="Proteomes" id="UP000028878">
    <property type="component" value="Unassembled WGS sequence"/>
</dbReference>
<evidence type="ECO:0000313" key="2">
    <source>
        <dbReference type="EMBL" id="CDN90276.1"/>
    </source>
</evidence>
<accession>A0A1L1PW93</accession>
<feature type="chain" id="PRO_5009681686" description="Lipoprotein" evidence="1">
    <location>
        <begin position="30"/>
        <end position="219"/>
    </location>
</feature>
<organism evidence="2 3">
    <name type="scientific">Hydrogenophaga intermedia</name>
    <dbReference type="NCBI Taxonomy" id="65786"/>
    <lineage>
        <taxon>Bacteria</taxon>
        <taxon>Pseudomonadati</taxon>
        <taxon>Pseudomonadota</taxon>
        <taxon>Betaproteobacteria</taxon>
        <taxon>Burkholderiales</taxon>
        <taxon>Comamonadaceae</taxon>
        <taxon>Hydrogenophaga</taxon>
    </lineage>
</organism>
<proteinExistence type="predicted"/>
<dbReference type="EMBL" id="CCAE010000073">
    <property type="protein sequence ID" value="CDN90276.1"/>
    <property type="molecule type" value="Genomic_DNA"/>
</dbReference>
<name>A0A1L1PW93_HYDIT</name>
<reference evidence="3" key="2">
    <citation type="submission" date="2014-11" db="EMBL/GenBank/DDBJ databases">
        <title>Draft genome sequence of Hydrogenophaga intermedia S1.</title>
        <authorList>
            <person name="Gan H.M."/>
            <person name="Chew T.H."/>
            <person name="Stolz A."/>
        </authorList>
    </citation>
    <scope>NUCLEOTIDE SEQUENCE [LARGE SCALE GENOMIC DNA]</scope>
    <source>
        <strain evidence="3">S1</strain>
    </source>
</reference>
<feature type="signal peptide" evidence="1">
    <location>
        <begin position="1"/>
        <end position="29"/>
    </location>
</feature>
<reference evidence="3" key="1">
    <citation type="submission" date="2014-02" db="EMBL/GenBank/DDBJ databases">
        <authorList>
            <person name="Gan H."/>
        </authorList>
    </citation>
    <scope>NUCLEOTIDE SEQUENCE [LARGE SCALE GENOMIC DNA]</scope>
    <source>
        <strain evidence="3">S1</strain>
    </source>
</reference>
<evidence type="ECO:0008006" key="4">
    <source>
        <dbReference type="Google" id="ProtNLM"/>
    </source>
</evidence>
<evidence type="ECO:0000313" key="3">
    <source>
        <dbReference type="Proteomes" id="UP000028878"/>
    </source>
</evidence>
<dbReference type="RefSeq" id="WP_009518195.1">
    <property type="nucleotide sequence ID" value="NZ_CCAE010000073.1"/>
</dbReference>
<dbReference type="AlphaFoldDB" id="A0A1L1PW93"/>
<protein>
    <recommendedName>
        <fullName evidence="4">Lipoprotein</fullName>
    </recommendedName>
</protein>
<keyword evidence="3" id="KW-1185">Reference proteome</keyword>
<evidence type="ECO:0000256" key="1">
    <source>
        <dbReference type="SAM" id="SignalP"/>
    </source>
</evidence>